<dbReference type="GO" id="GO:0008814">
    <property type="term" value="F:citrate CoA-transferase activity"/>
    <property type="evidence" value="ECO:0007669"/>
    <property type="project" value="UniProtKB-UniRule"/>
</dbReference>
<dbReference type="InterPro" id="IPR037171">
    <property type="entry name" value="NagB/RpiA_transferase-like"/>
</dbReference>
<comment type="catalytic activity">
    <reaction evidence="1">
        <text>citrate = oxaloacetate + acetate</text>
        <dbReference type="Rhea" id="RHEA:10760"/>
        <dbReference type="ChEBI" id="CHEBI:16452"/>
        <dbReference type="ChEBI" id="CHEBI:16947"/>
        <dbReference type="ChEBI" id="CHEBI:30089"/>
        <dbReference type="EC" id="4.1.3.6"/>
    </reaction>
</comment>
<accession>A0A0U3TRD5</accession>
<keyword evidence="1 2" id="KW-0456">Lyase</keyword>
<sequence length="511" mass="53163">MRALPAVVDGYGAVRPFTGVELPPAFVTRASTRVHPATSAKDKRLRDIDAAFDACGIQSGATLSFHHHLRNGDQVLNQVLAVAARRGLTDLRIAPSSLFAVHAPLVPHMQSRVVTRLCTAYVAGPVAEAVSRGVLATPVVMQTHGGRARSIESGDLHVDVAFVAAPSADGHGNLSGAGGRAACGPLGYAMVDAQCADRVVAITDHLSPHPLCPIDISQEKVDFVVEIDTIGDPQGILSGTTRPTTEEVGLAIASSAAQVIAASGLLRDGFSFQTGAGGVSIATSLYVKSAMIDRRIQGSFGAGGVTGYLVDMLEADLFRTVFDVQCFDLRAVESYRNDPRHQAMSASLYANPHNRGPIVDQLDVMLLGAAEIDLDFNVNVTTGAGGIILGGSGGHADTAAGSKLALVATRLAASAGPKIVESVGCLTTPGETIDAVVTEAGVAVNPRRADLRERLVAAGIEVRTMAELHDRARSLATTAATTVTPSVETRIVGVVEYRDGRVTDVIRQVAP</sequence>
<dbReference type="NCBIfam" id="TIGR01584">
    <property type="entry name" value="citF"/>
    <property type="match status" value="1"/>
</dbReference>
<dbReference type="Pfam" id="PF04223">
    <property type="entry name" value="CitF"/>
    <property type="match status" value="1"/>
</dbReference>
<keyword evidence="1" id="KW-0963">Cytoplasm</keyword>
<evidence type="ECO:0000256" key="1">
    <source>
        <dbReference type="PIRNR" id="PIRNR009451"/>
    </source>
</evidence>
<dbReference type="EMBL" id="KT944257">
    <property type="protein sequence ID" value="ALV86321.1"/>
    <property type="molecule type" value="Genomic_DNA"/>
</dbReference>
<keyword evidence="1" id="KW-0808">Transferase</keyword>
<dbReference type="PANTHER" id="PTHR40596">
    <property type="entry name" value="CITRATE LYASE ALPHA CHAIN"/>
    <property type="match status" value="1"/>
</dbReference>
<dbReference type="Gene3D" id="3.40.1080.10">
    <property type="entry name" value="Glutaconate Coenzyme A-transferase"/>
    <property type="match status" value="2"/>
</dbReference>
<dbReference type="GO" id="GO:0009346">
    <property type="term" value="C:ATP-independent citrate lyase complex"/>
    <property type="evidence" value="ECO:0007669"/>
    <property type="project" value="UniProtKB-UniRule"/>
</dbReference>
<proteinExistence type="predicted"/>
<dbReference type="GO" id="GO:0006084">
    <property type="term" value="P:acetyl-CoA metabolic process"/>
    <property type="evidence" value="ECO:0007669"/>
    <property type="project" value="UniProtKB-UniRule"/>
</dbReference>
<dbReference type="PIRSF" id="PIRSF009451">
    <property type="entry name" value="Citrt_lyas_alpha"/>
    <property type="match status" value="1"/>
</dbReference>
<organism evidence="2">
    <name type="scientific">uncultured bacterium 5</name>
    <dbReference type="NCBI Taxonomy" id="1748277"/>
    <lineage>
        <taxon>Bacteria</taxon>
        <taxon>environmental samples</taxon>
    </lineage>
</organism>
<protein>
    <recommendedName>
        <fullName evidence="1">Citrate lyase alpha chain</fullName>
        <shortName evidence="1">Citrase alpha chain</shortName>
        <ecNumber evidence="1">2.8.3.10</ecNumber>
        <ecNumber evidence="1">4.1.3.6</ecNumber>
    </recommendedName>
    <alternativeName>
        <fullName evidence="1">Citrate (pro-3S)-lyase alpha chain</fullName>
    </alternativeName>
    <alternativeName>
        <fullName evidence="1">Citrate CoA-transferase subunit</fullName>
    </alternativeName>
</protein>
<comment type="catalytic activity">
    <reaction evidence="1">
        <text>citrate + acetyl-CoA = (3S)-citryl-CoA + acetate</text>
        <dbReference type="Rhea" id="RHEA:19405"/>
        <dbReference type="ChEBI" id="CHEBI:16947"/>
        <dbReference type="ChEBI" id="CHEBI:30089"/>
        <dbReference type="ChEBI" id="CHEBI:57288"/>
        <dbReference type="ChEBI" id="CHEBI:57321"/>
        <dbReference type="EC" id="2.8.3.10"/>
    </reaction>
</comment>
<dbReference type="AlphaFoldDB" id="A0A0U3TRD5"/>
<dbReference type="EC" id="2.8.3.10" evidence="1"/>
<comment type="subcellular location">
    <subcellularLocation>
        <location evidence="1">Cytoplasm</location>
    </subcellularLocation>
</comment>
<dbReference type="PANTHER" id="PTHR40596:SF1">
    <property type="entry name" value="CITRATE LYASE ALPHA CHAIN"/>
    <property type="match status" value="1"/>
</dbReference>
<evidence type="ECO:0000313" key="2">
    <source>
        <dbReference type="EMBL" id="ALV86321.1"/>
    </source>
</evidence>
<dbReference type="SUPFAM" id="SSF100950">
    <property type="entry name" value="NagB/RpiA/CoA transferase-like"/>
    <property type="match status" value="2"/>
</dbReference>
<dbReference type="InterPro" id="IPR006472">
    <property type="entry name" value="Citrate_lyase_asu"/>
</dbReference>
<dbReference type="GO" id="GO:0008815">
    <property type="term" value="F:citrate (pro-3S)-lyase activity"/>
    <property type="evidence" value="ECO:0007669"/>
    <property type="project" value="UniProtKB-UniRule"/>
</dbReference>
<name>A0A0U3TRD5_9BACT</name>
<dbReference type="EC" id="4.1.3.6" evidence="1"/>
<reference evidence="2" key="1">
    <citation type="submission" date="2015-10" db="EMBL/GenBank/DDBJ databases">
        <title>Biosynthesis of SCL-MCL polyhydroxyalkanoates by metagenomic clones in Pseudomonas putida.</title>
        <authorList>
            <person name="Cheng J."/>
            <person name="Charles T.C."/>
        </authorList>
    </citation>
    <scope>NUCLEOTIDE SEQUENCE</scope>
</reference>
<dbReference type="GO" id="GO:0005737">
    <property type="term" value="C:cytoplasm"/>
    <property type="evidence" value="ECO:0007669"/>
    <property type="project" value="UniProtKB-SubCell"/>
</dbReference>